<dbReference type="Pfam" id="PF00933">
    <property type="entry name" value="Glyco_hydro_3"/>
    <property type="match status" value="1"/>
</dbReference>
<gene>
    <name evidence="5" type="ORF">ADK38_14245</name>
</gene>
<evidence type="ECO:0000256" key="2">
    <source>
        <dbReference type="ARBA" id="ARBA00022801"/>
    </source>
</evidence>
<accession>A0ABR5J7K5</accession>
<dbReference type="Proteomes" id="UP000037020">
    <property type="component" value="Unassembled WGS sequence"/>
</dbReference>
<dbReference type="Gene3D" id="3.20.20.300">
    <property type="entry name" value="Glycoside hydrolase, family 3, N-terminal domain"/>
    <property type="match status" value="1"/>
</dbReference>
<keyword evidence="6" id="KW-1185">Reference proteome</keyword>
<dbReference type="EMBL" id="LGUT01001196">
    <property type="protein sequence ID" value="KOG89446.1"/>
    <property type="molecule type" value="Genomic_DNA"/>
</dbReference>
<dbReference type="SUPFAM" id="SSF51445">
    <property type="entry name" value="(Trans)glycosidases"/>
    <property type="match status" value="1"/>
</dbReference>
<dbReference type="InterPro" id="IPR001764">
    <property type="entry name" value="Glyco_hydro_3_N"/>
</dbReference>
<evidence type="ECO:0000256" key="1">
    <source>
        <dbReference type="ARBA" id="ARBA00005336"/>
    </source>
</evidence>
<feature type="non-terminal residue" evidence="5">
    <location>
        <position position="303"/>
    </location>
</feature>
<dbReference type="InterPro" id="IPR017853">
    <property type="entry name" value="GH"/>
</dbReference>
<proteinExistence type="inferred from homology"/>
<evidence type="ECO:0000256" key="3">
    <source>
        <dbReference type="ARBA" id="ARBA00023277"/>
    </source>
</evidence>
<sequence>MADANRDTAAVVEDALARLDLDTKARLLAGQDMWSLPAVPAIGLASVVMSDGPIGVRGVRWSADDPSIALPSPTALAAAWDPALARTAGRLLAQEARRKGVHVLLAPTVNLHRSPLGGRHFEAYSEDPYLTGAIGAGYVAGVQDGGVATTVKHFVANDAETERFTVDNKVSARALRELYLAPFEAIVAKARPWGVMSAYNSVNGSTMTEHRALQQGVLRGEWGFDGFLVSDWLAARNTVRALAGGLDVAMPGPRTVYGSALAAAVRAGEAAESDVDDAVRRVLLLPARVGALEGAPPAVAPAD</sequence>
<evidence type="ECO:0000313" key="6">
    <source>
        <dbReference type="Proteomes" id="UP000037020"/>
    </source>
</evidence>
<dbReference type="InterPro" id="IPR019800">
    <property type="entry name" value="Glyco_hydro_3_AS"/>
</dbReference>
<feature type="domain" description="Glycoside hydrolase family 3 N-terminal" evidence="4">
    <location>
        <begin position="69"/>
        <end position="283"/>
    </location>
</feature>
<keyword evidence="2" id="KW-0378">Hydrolase</keyword>
<evidence type="ECO:0000313" key="5">
    <source>
        <dbReference type="EMBL" id="KOG89446.1"/>
    </source>
</evidence>
<comment type="caution">
    <text evidence="5">The sequence shown here is derived from an EMBL/GenBank/DDBJ whole genome shotgun (WGS) entry which is preliminary data.</text>
</comment>
<dbReference type="PRINTS" id="PR00133">
    <property type="entry name" value="GLHYDRLASE3"/>
</dbReference>
<dbReference type="PROSITE" id="PS00775">
    <property type="entry name" value="GLYCOSYL_HYDROL_F3"/>
    <property type="match status" value="1"/>
</dbReference>
<organism evidence="5 6">
    <name type="scientific">Streptomyces varsoviensis</name>
    <dbReference type="NCBI Taxonomy" id="67373"/>
    <lineage>
        <taxon>Bacteria</taxon>
        <taxon>Bacillati</taxon>
        <taxon>Actinomycetota</taxon>
        <taxon>Actinomycetes</taxon>
        <taxon>Kitasatosporales</taxon>
        <taxon>Streptomycetaceae</taxon>
        <taxon>Streptomyces</taxon>
    </lineage>
</organism>
<dbReference type="PANTHER" id="PTHR42715:SF10">
    <property type="entry name" value="BETA-GLUCOSIDASE"/>
    <property type="match status" value="1"/>
</dbReference>
<comment type="similarity">
    <text evidence="1">Belongs to the glycosyl hydrolase 3 family.</text>
</comment>
<keyword evidence="3" id="KW-0119">Carbohydrate metabolism</keyword>
<dbReference type="InterPro" id="IPR050288">
    <property type="entry name" value="Cellulose_deg_GH3"/>
</dbReference>
<name>A0ABR5J7K5_9ACTN</name>
<dbReference type="PANTHER" id="PTHR42715">
    <property type="entry name" value="BETA-GLUCOSIDASE"/>
    <property type="match status" value="1"/>
</dbReference>
<dbReference type="InterPro" id="IPR036962">
    <property type="entry name" value="Glyco_hydro_3_N_sf"/>
</dbReference>
<evidence type="ECO:0000259" key="4">
    <source>
        <dbReference type="Pfam" id="PF00933"/>
    </source>
</evidence>
<protein>
    <submittedName>
        <fullName evidence="5">Beta-glucosidase</fullName>
    </submittedName>
</protein>
<reference evidence="5 6" key="1">
    <citation type="submission" date="2015-07" db="EMBL/GenBank/DDBJ databases">
        <authorList>
            <person name="Ju K.-S."/>
            <person name="Doroghazi J.R."/>
            <person name="Metcalf W.W."/>
        </authorList>
    </citation>
    <scope>NUCLEOTIDE SEQUENCE [LARGE SCALE GENOMIC DNA]</scope>
    <source>
        <strain evidence="5 6">NRRL B-3589</strain>
    </source>
</reference>